<organism evidence="2 3">
    <name type="scientific">Nostoc flagelliforme FACHB-838</name>
    <dbReference type="NCBI Taxonomy" id="2692904"/>
    <lineage>
        <taxon>Bacteria</taxon>
        <taxon>Bacillati</taxon>
        <taxon>Cyanobacteriota</taxon>
        <taxon>Cyanophyceae</taxon>
        <taxon>Nostocales</taxon>
        <taxon>Nostocaceae</taxon>
        <taxon>Nostoc</taxon>
    </lineage>
</organism>
<protein>
    <submittedName>
        <fullName evidence="2">Uncharacterized protein</fullName>
    </submittedName>
</protein>
<accession>A0ABR8DYF6</accession>
<evidence type="ECO:0000313" key="3">
    <source>
        <dbReference type="Proteomes" id="UP000623440"/>
    </source>
</evidence>
<dbReference type="EMBL" id="JACJSI010000165">
    <property type="protein sequence ID" value="MBD2534474.1"/>
    <property type="molecule type" value="Genomic_DNA"/>
</dbReference>
<evidence type="ECO:0000313" key="2">
    <source>
        <dbReference type="EMBL" id="MBD2534474.1"/>
    </source>
</evidence>
<keyword evidence="3" id="KW-1185">Reference proteome</keyword>
<name>A0ABR8DYF6_9NOSO</name>
<dbReference type="Proteomes" id="UP000623440">
    <property type="component" value="Unassembled WGS sequence"/>
</dbReference>
<keyword evidence="1" id="KW-0732">Signal</keyword>
<reference evidence="2 3" key="1">
    <citation type="journal article" date="2020" name="ISME J.">
        <title>Comparative genomics reveals insights into cyanobacterial evolution and habitat adaptation.</title>
        <authorList>
            <person name="Chen M.Y."/>
            <person name="Teng W.K."/>
            <person name="Zhao L."/>
            <person name="Hu C.X."/>
            <person name="Zhou Y.K."/>
            <person name="Han B.P."/>
            <person name="Song L.R."/>
            <person name="Shu W.S."/>
        </authorList>
    </citation>
    <scope>NUCLEOTIDE SEQUENCE [LARGE SCALE GENOMIC DNA]</scope>
    <source>
        <strain evidence="2 3">FACHB-838</strain>
    </source>
</reference>
<comment type="caution">
    <text evidence="2">The sequence shown here is derived from an EMBL/GenBank/DDBJ whole genome shotgun (WGS) entry which is preliminary data.</text>
</comment>
<gene>
    <name evidence="2" type="ORF">H6G97_35265</name>
</gene>
<feature type="chain" id="PRO_5046660833" evidence="1">
    <location>
        <begin position="22"/>
        <end position="272"/>
    </location>
</feature>
<proteinExistence type="predicted"/>
<evidence type="ECO:0000256" key="1">
    <source>
        <dbReference type="SAM" id="SignalP"/>
    </source>
</evidence>
<feature type="signal peptide" evidence="1">
    <location>
        <begin position="1"/>
        <end position="21"/>
    </location>
</feature>
<dbReference type="RefSeq" id="WP_190945003.1">
    <property type="nucleotide sequence ID" value="NZ_JACJSI010000165.1"/>
</dbReference>
<sequence>MKKNLVLAATLLLINSHQVLAGSVRTVYSQDVDSNFLELKICQGYGLTINLMPTGEVIKQVWIGDPSRITFTSNGNLCQKSNDNSNDSNCSQGNATVLFLRQITPIKFANLTSSSDGNTQITIITSGSEGQKQYQFKLVPATGSPSYTSLVIKPDSARPLPVVPPVAIKSEVAPTTLALDRIPTPATIRQPIAATINSILPGRAFPRNDANALVYGLAIAHSNGQIQEGSITWKKAQDAIKLLRQGKSKEEAISRSGVKEEVFNQLIQWGQR</sequence>